<keyword evidence="10 12" id="KW-0560">Oxidoreductase</keyword>
<evidence type="ECO:0000256" key="3">
    <source>
        <dbReference type="ARBA" id="ARBA00004910"/>
    </source>
</evidence>
<dbReference type="GO" id="GO:0008270">
    <property type="term" value="F:zinc ion binding"/>
    <property type="evidence" value="ECO:0007669"/>
    <property type="project" value="InterPro"/>
</dbReference>
<dbReference type="PATRIC" id="fig|580047.4.peg.808"/>
<dbReference type="InterPro" id="IPR002125">
    <property type="entry name" value="CMP_dCMP_dom"/>
</dbReference>
<feature type="binding site" evidence="14">
    <location>
        <position position="198"/>
    </location>
    <ligand>
        <name>substrate</name>
    </ligand>
</feature>
<evidence type="ECO:0000256" key="13">
    <source>
        <dbReference type="PIRSR" id="PIRSR006769-1"/>
    </source>
</evidence>
<feature type="binding site" evidence="14">
    <location>
        <position position="234"/>
    </location>
    <ligand>
        <name>substrate</name>
    </ligand>
</feature>
<dbReference type="InterPro" id="IPR024072">
    <property type="entry name" value="DHFR-like_dom_sf"/>
</dbReference>
<evidence type="ECO:0000256" key="5">
    <source>
        <dbReference type="ARBA" id="ARBA00007417"/>
    </source>
</evidence>
<dbReference type="GO" id="GO:0050661">
    <property type="term" value="F:NADP binding"/>
    <property type="evidence" value="ECO:0007669"/>
    <property type="project" value="InterPro"/>
</dbReference>
<feature type="binding site" evidence="14">
    <location>
        <position position="214"/>
    </location>
    <ligand>
        <name>substrate</name>
    </ligand>
</feature>
<dbReference type="Gene3D" id="3.40.430.10">
    <property type="entry name" value="Dihydrofolate Reductase, subunit A"/>
    <property type="match status" value="1"/>
</dbReference>
<feature type="binding site" evidence="14">
    <location>
        <begin position="326"/>
        <end position="332"/>
    </location>
    <ligand>
        <name>NADP(+)</name>
        <dbReference type="ChEBI" id="CHEBI:58349"/>
    </ligand>
</feature>
<evidence type="ECO:0000256" key="2">
    <source>
        <dbReference type="ARBA" id="ARBA00004882"/>
    </source>
</evidence>
<evidence type="ECO:0000313" key="18">
    <source>
        <dbReference type="Proteomes" id="UP000009287"/>
    </source>
</evidence>
<feature type="binding site" evidence="14">
    <location>
        <position position="324"/>
    </location>
    <ligand>
        <name>substrate</name>
    </ligand>
</feature>
<comment type="catalytic activity">
    <reaction evidence="12">
        <text>5-amino-6-(5-phospho-D-ribitylamino)uracil + NADP(+) = 5-amino-6-(5-phospho-D-ribosylamino)uracil + NADPH + H(+)</text>
        <dbReference type="Rhea" id="RHEA:17845"/>
        <dbReference type="ChEBI" id="CHEBI:15378"/>
        <dbReference type="ChEBI" id="CHEBI:57783"/>
        <dbReference type="ChEBI" id="CHEBI:58349"/>
        <dbReference type="ChEBI" id="CHEBI:58421"/>
        <dbReference type="ChEBI" id="CHEBI:58453"/>
        <dbReference type="EC" id="1.1.1.193"/>
    </reaction>
</comment>
<dbReference type="Pfam" id="PF00383">
    <property type="entry name" value="dCMP_cyt_deam_1"/>
    <property type="match status" value="1"/>
</dbReference>
<comment type="pathway">
    <text evidence="3 12">Cofactor biosynthesis; riboflavin biosynthesis; 5-amino-6-(D-ribitylamino)uracil from GTP: step 3/4.</text>
</comment>
<dbReference type="InterPro" id="IPR050765">
    <property type="entry name" value="Riboflavin_Biosynth_HTPR"/>
</dbReference>
<comment type="similarity">
    <text evidence="5 12">In the C-terminal section; belongs to the HTP reductase family.</text>
</comment>
<dbReference type="EMBL" id="CP002401">
    <property type="protein sequence ID" value="AEP35620.1"/>
    <property type="molecule type" value="Genomic_DNA"/>
</dbReference>
<name>G4NNS5_CHLT4</name>
<evidence type="ECO:0000256" key="14">
    <source>
        <dbReference type="PIRSR" id="PIRSR006769-2"/>
    </source>
</evidence>
<feature type="active site" description="Proton donor" evidence="13">
    <location>
        <position position="82"/>
    </location>
</feature>
<keyword evidence="9 12" id="KW-0521">NADP</keyword>
<dbReference type="EC" id="1.1.1.193" evidence="12"/>
<evidence type="ECO:0000256" key="6">
    <source>
        <dbReference type="ARBA" id="ARBA00022619"/>
    </source>
</evidence>
<evidence type="ECO:0000313" key="17">
    <source>
        <dbReference type="EMBL" id="AEP35620.1"/>
    </source>
</evidence>
<feature type="binding site" evidence="14">
    <location>
        <position position="237"/>
    </location>
    <ligand>
        <name>substrate</name>
    </ligand>
</feature>
<proteinExistence type="inferred from homology"/>
<keyword evidence="12" id="KW-0378">Hydrolase</keyword>
<gene>
    <name evidence="17" type="ordered locus">CTO_0792</name>
</gene>
<sequence>MVPCVLIVYLTSLHLSRYLIFQVEYMEVLSEQQLFFMRKAVALGEKGRIFAPPNPWVGCVIVKNGCVIGEGWHQGIGSPHAEVCAVQDQKCSLEGAEVFVTLEPCCHFGRTPPCVDLLIKSKVAAVYVGLLDPDPRVCKKGVARLQAAGIPVYVGVGSQEAKTSLQPYLYQRERGLPWVVMKTAASLDGQTADRGGSSQWISGELARADVGKLRAESQAIIVGARTVCLDNPRLSARFPHGDLYERQPLRVVVDSRGTVPLESRVFDLSSGSTLFATTQQCPKEYIQKLKDLGVEVWESSSHQVDLKGLLRYLAERGCLQVLVEGGAQLHSAFWQQKLVNAGVIYWGPKFLGDQGQPMLRDLQLSLVTAEHVRITETSLVRDSVKTCFECLEQESVDKKG</sequence>
<feature type="binding site" evidence="14">
    <location>
        <position position="184"/>
    </location>
    <ligand>
        <name>NADP(+)</name>
        <dbReference type="ChEBI" id="CHEBI:58349"/>
    </ligand>
</feature>
<feature type="binding site" evidence="14">
    <location>
        <position position="230"/>
    </location>
    <ligand>
        <name>NADP(+)</name>
        <dbReference type="ChEBI" id="CHEBI:58349"/>
    </ligand>
</feature>
<evidence type="ECO:0000256" key="4">
    <source>
        <dbReference type="ARBA" id="ARBA00005259"/>
    </source>
</evidence>
<accession>G4NNS5</accession>
<dbReference type="NCBIfam" id="TIGR00227">
    <property type="entry name" value="ribD_Cterm"/>
    <property type="match status" value="1"/>
</dbReference>
<feature type="binding site" evidence="14">
    <location>
        <position position="255"/>
    </location>
    <ligand>
        <name>NADP(+)</name>
        <dbReference type="ChEBI" id="CHEBI:58349"/>
    </ligand>
</feature>
<dbReference type="PROSITE" id="PS00903">
    <property type="entry name" value="CYT_DCMP_DEAMINASES_1"/>
    <property type="match status" value="1"/>
</dbReference>
<evidence type="ECO:0000256" key="11">
    <source>
        <dbReference type="ARBA" id="ARBA00023268"/>
    </source>
</evidence>
<dbReference type="CDD" id="cd01284">
    <property type="entry name" value="Riboflavin_deaminase-reductase"/>
    <property type="match status" value="1"/>
</dbReference>
<feature type="binding site" evidence="14">
    <location>
        <position position="226"/>
    </location>
    <ligand>
        <name>NADP(+)</name>
        <dbReference type="ChEBI" id="CHEBI:58349"/>
    </ligand>
</feature>
<protein>
    <recommendedName>
        <fullName evidence="12">Riboflavin biosynthesis protein RibD</fullName>
    </recommendedName>
    <domain>
        <recommendedName>
            <fullName evidence="12">Diaminohydroxyphosphoribosylaminopyrimidine deaminase</fullName>
            <shortName evidence="12">DRAP deaminase</shortName>
            <ecNumber evidence="12">3.5.4.26</ecNumber>
        </recommendedName>
        <alternativeName>
            <fullName evidence="12">Riboflavin-specific deaminase</fullName>
        </alternativeName>
    </domain>
    <domain>
        <recommendedName>
            <fullName evidence="12">5-amino-6-(5-phosphoribosylamino)uracil reductase</fullName>
            <ecNumber evidence="12">1.1.1.193</ecNumber>
        </recommendedName>
        <alternativeName>
            <fullName evidence="12">HTP reductase</fullName>
        </alternativeName>
    </domain>
</protein>
<keyword evidence="6 12" id="KW-0686">Riboflavin biosynthesis</keyword>
<feature type="binding site" evidence="15">
    <location>
        <position position="80"/>
    </location>
    <ligand>
        <name>Zn(2+)</name>
        <dbReference type="ChEBI" id="CHEBI:29105"/>
        <note>catalytic</note>
    </ligand>
</feature>
<dbReference type="NCBIfam" id="TIGR00326">
    <property type="entry name" value="eubact_ribD"/>
    <property type="match status" value="1"/>
</dbReference>
<evidence type="ECO:0000256" key="9">
    <source>
        <dbReference type="ARBA" id="ARBA00022857"/>
    </source>
</evidence>
<evidence type="ECO:0000256" key="12">
    <source>
        <dbReference type="PIRNR" id="PIRNR006769"/>
    </source>
</evidence>
<dbReference type="InterPro" id="IPR004794">
    <property type="entry name" value="Eubact_RibD"/>
</dbReference>
<dbReference type="InterPro" id="IPR016193">
    <property type="entry name" value="Cytidine_deaminase-like"/>
</dbReference>
<evidence type="ECO:0000256" key="1">
    <source>
        <dbReference type="ARBA" id="ARBA00002151"/>
    </source>
</evidence>
<feature type="binding site" evidence="15">
    <location>
        <position position="114"/>
    </location>
    <ligand>
        <name>Zn(2+)</name>
        <dbReference type="ChEBI" id="CHEBI:29105"/>
        <note>catalytic</note>
    </ligand>
</feature>
<keyword evidence="8 12" id="KW-0862">Zinc</keyword>
<evidence type="ECO:0000259" key="16">
    <source>
        <dbReference type="PROSITE" id="PS51747"/>
    </source>
</evidence>
<organism evidence="17 18">
    <name type="scientific">Chlamydia trachomatis serovar A (strain A2497)</name>
    <dbReference type="NCBI Taxonomy" id="580047"/>
    <lineage>
        <taxon>Bacteria</taxon>
        <taxon>Pseudomonadati</taxon>
        <taxon>Chlamydiota</taxon>
        <taxon>Chlamydiia</taxon>
        <taxon>Chlamydiales</taxon>
        <taxon>Chlamydiaceae</taxon>
        <taxon>Chlamydia/Chlamydophila group</taxon>
        <taxon>Chlamydia</taxon>
    </lineage>
</organism>
<feature type="binding site" evidence="15">
    <location>
        <position position="105"/>
    </location>
    <ligand>
        <name>Zn(2+)</name>
        <dbReference type="ChEBI" id="CHEBI:29105"/>
        <note>catalytic</note>
    </ligand>
</feature>
<dbReference type="Pfam" id="PF01872">
    <property type="entry name" value="RibD_C"/>
    <property type="match status" value="1"/>
</dbReference>
<dbReference type="PROSITE" id="PS51747">
    <property type="entry name" value="CYT_DCMP_DEAMINASES_2"/>
    <property type="match status" value="1"/>
</dbReference>
<dbReference type="Gene3D" id="3.40.140.10">
    <property type="entry name" value="Cytidine Deaminase, domain 2"/>
    <property type="match status" value="1"/>
</dbReference>
<dbReference type="EC" id="3.5.4.26" evidence="12"/>
<comment type="cofactor">
    <cofactor evidence="12 15">
        <name>Zn(2+)</name>
        <dbReference type="ChEBI" id="CHEBI:29105"/>
    </cofactor>
    <text evidence="12 15">Binds 1 zinc ion.</text>
</comment>
<dbReference type="GO" id="GO:0009231">
    <property type="term" value="P:riboflavin biosynthetic process"/>
    <property type="evidence" value="ECO:0007669"/>
    <property type="project" value="UniProtKB-UniPathway"/>
</dbReference>
<keyword evidence="7 12" id="KW-0479">Metal-binding</keyword>
<comment type="pathway">
    <text evidence="2 12">Cofactor biosynthesis; riboflavin biosynthesis; 5-amino-6-(D-ribitylamino)uracil from GTP: step 2/4.</text>
</comment>
<dbReference type="InterPro" id="IPR002734">
    <property type="entry name" value="RibDG_C"/>
</dbReference>
<dbReference type="InterPro" id="IPR016192">
    <property type="entry name" value="APOBEC/CMP_deaminase_Zn-bd"/>
</dbReference>
<dbReference type="GO" id="GO:0008835">
    <property type="term" value="F:diaminohydroxyphosphoribosylaminopyrimidine deaminase activity"/>
    <property type="evidence" value="ECO:0007669"/>
    <property type="project" value="UniProtKB-EC"/>
</dbReference>
<dbReference type="PANTHER" id="PTHR38011">
    <property type="entry name" value="DIHYDROFOLATE REDUCTASE FAMILY PROTEIN (AFU_ORTHOLOGUE AFUA_8G06820)"/>
    <property type="match status" value="1"/>
</dbReference>
<comment type="catalytic activity">
    <reaction evidence="12">
        <text>2,5-diamino-6-hydroxy-4-(5-phosphoribosylamino)-pyrimidine + H2O + H(+) = 5-amino-6-(5-phospho-D-ribosylamino)uracil + NH4(+)</text>
        <dbReference type="Rhea" id="RHEA:21868"/>
        <dbReference type="ChEBI" id="CHEBI:15377"/>
        <dbReference type="ChEBI" id="CHEBI:15378"/>
        <dbReference type="ChEBI" id="CHEBI:28938"/>
        <dbReference type="ChEBI" id="CHEBI:58453"/>
        <dbReference type="ChEBI" id="CHEBI:58614"/>
        <dbReference type="EC" id="3.5.4.26"/>
    </reaction>
</comment>
<dbReference type="GO" id="GO:0008703">
    <property type="term" value="F:5-amino-6-(5-phosphoribosylamino)uracil reductase activity"/>
    <property type="evidence" value="ECO:0007669"/>
    <property type="project" value="UniProtKB-EC"/>
</dbReference>
<dbReference type="PANTHER" id="PTHR38011:SF7">
    <property type="entry name" value="2,5-DIAMINO-6-RIBOSYLAMINO-4(3H)-PYRIMIDINONE 5'-PHOSPHATE REDUCTASE"/>
    <property type="match status" value="1"/>
</dbReference>
<comment type="function">
    <text evidence="1 12">Converts 2,5-diamino-6-(ribosylamino)-4(3h)-pyrimidinone 5'-phosphate into 5-amino-6-(ribosylamino)-2,4(1h,3h)-pyrimidinedione 5'-phosphate.</text>
</comment>
<dbReference type="SUPFAM" id="SSF53597">
    <property type="entry name" value="Dihydrofolate reductase-like"/>
    <property type="match status" value="1"/>
</dbReference>
<dbReference type="KEGG" id="cra:CTO_0792"/>
<dbReference type="SUPFAM" id="SSF53927">
    <property type="entry name" value="Cytidine deaminase-like"/>
    <property type="match status" value="1"/>
</dbReference>
<evidence type="ECO:0000256" key="10">
    <source>
        <dbReference type="ARBA" id="ARBA00023002"/>
    </source>
</evidence>
<reference evidence="17 18" key="1">
    <citation type="journal article" date="2011" name="J. Exp. Med.">
        <title>A live-attenuated chlamydial vaccine protects against trachoma in nonhuman primates.</title>
        <authorList>
            <person name="Kari L."/>
            <person name="Whitmire W.M."/>
            <person name="Olivares-Zavaleta N."/>
            <person name="Goheen M.M."/>
            <person name="Taylor L.D."/>
            <person name="Carlson J.H."/>
            <person name="Sturdevant G.L."/>
            <person name="Lu C."/>
            <person name="Bakios L.E."/>
            <person name="Randall L.B."/>
            <person name="Parnell M.J."/>
            <person name="Zhong G."/>
            <person name="Caldwell H.D."/>
        </authorList>
    </citation>
    <scope>NUCLEOTIDE SEQUENCE [LARGE SCALE GENOMIC DNA]</scope>
    <source>
        <strain evidence="17 18">A2497</strain>
    </source>
</reference>
<comment type="similarity">
    <text evidence="4 12">In the N-terminal section; belongs to the cytidine and deoxycytidylate deaminase family.</text>
</comment>
<evidence type="ECO:0000256" key="15">
    <source>
        <dbReference type="PIRSR" id="PIRSR006769-3"/>
    </source>
</evidence>
<evidence type="ECO:0000256" key="8">
    <source>
        <dbReference type="ARBA" id="ARBA00022833"/>
    </source>
</evidence>
<dbReference type="Proteomes" id="UP000009287">
    <property type="component" value="Chromosome"/>
</dbReference>
<evidence type="ECO:0000256" key="7">
    <source>
        <dbReference type="ARBA" id="ARBA00022723"/>
    </source>
</evidence>
<keyword evidence="11" id="KW-0511">Multifunctional enzyme</keyword>
<dbReference type="PIRSF" id="PIRSF006769">
    <property type="entry name" value="RibD"/>
    <property type="match status" value="1"/>
</dbReference>
<feature type="binding site" evidence="14">
    <location>
        <position position="200"/>
    </location>
    <ligand>
        <name>NADP(+)</name>
        <dbReference type="ChEBI" id="CHEBI:58349"/>
    </ligand>
</feature>
<dbReference type="AlphaFoldDB" id="G4NNS5"/>
<dbReference type="UniPathway" id="UPA00275">
    <property type="reaction ID" value="UER00401"/>
</dbReference>
<feature type="domain" description="CMP/dCMP-type deaminase" evidence="16">
    <location>
        <begin position="31"/>
        <end position="152"/>
    </location>
</feature>
<dbReference type="InterPro" id="IPR011549">
    <property type="entry name" value="RibD_C"/>
</dbReference>